<dbReference type="AlphaFoldDB" id="A0A8J7MAU2"/>
<gene>
    <name evidence="1" type="ORF">JIN82_02995</name>
</gene>
<comment type="caution">
    <text evidence="1">The sequence shown here is derived from an EMBL/GenBank/DDBJ whole genome shotgun (WGS) entry which is preliminary data.</text>
</comment>
<organism evidence="1 2">
    <name type="scientific">Persicirhabdus sediminis</name>
    <dbReference type="NCBI Taxonomy" id="454144"/>
    <lineage>
        <taxon>Bacteria</taxon>
        <taxon>Pseudomonadati</taxon>
        <taxon>Verrucomicrobiota</taxon>
        <taxon>Verrucomicrobiia</taxon>
        <taxon>Verrucomicrobiales</taxon>
        <taxon>Verrucomicrobiaceae</taxon>
        <taxon>Persicirhabdus</taxon>
    </lineage>
</organism>
<evidence type="ECO:0000313" key="1">
    <source>
        <dbReference type="EMBL" id="MBK1790119.1"/>
    </source>
</evidence>
<name>A0A8J7MAU2_9BACT</name>
<sequence>MLSVVSMGVLIMGVMFMNYKFTNTMNDVSKETHLRLDYSDKEDAFLRALVHIVPERAQKAMMDGSGAGNSPVTDISWASIFESAIQQANAESSLTGIVASIKNDSQIIGNSGDTDNSFLTSIHGLTNAGLNNGKYVFVEPSSKVDTPQPVSYSNAALSPGHDLEAPVICLSKGYFDGNSFNQYTLTPYPNIQFGYSKPGELILAKHNWWAFAVDFASVDSDNTKLGSTTKHYMISLYEIPSQLPISADAFMKMGQHDNNSNWGENNINIEGRIFASEVRQAAAGTQVDGIATRRGGEISDMSDITGIDLAQMSREDFNNKNANIYSNEENFFPISRSSDSGKVNFIPINRGIDFFKYHGNYNNNGTSFSPTAWDDYSRGARQCSLTIEIVSTYPHQGSTSVDGICITATQLGGSQRSLYYLRPTHPLVGSQAHYRAWNFNDESFPIQPRTVSATKQGAIALDLSKLPTFLAAESFAPELNNTIHVTHRASDDNNFYVSEENFKFPPDDNDVALIIEGADDMTQHYSHGFALVSNLRTFFDSNLNFTSHADGTYPAVAIFSPEQRYGAEDVDVGIELRGRVSMISSDADKEIAPLDLKSASGEIFTSELEIDLKPMKRLDDLPPIHFINWLVVVSEI</sequence>
<proteinExistence type="predicted"/>
<protein>
    <submittedName>
        <fullName evidence="1">Uncharacterized protein</fullName>
    </submittedName>
</protein>
<accession>A0A8J7MAU2</accession>
<keyword evidence="2" id="KW-1185">Reference proteome</keyword>
<evidence type="ECO:0000313" key="2">
    <source>
        <dbReference type="Proteomes" id="UP000624703"/>
    </source>
</evidence>
<dbReference type="EMBL" id="JAENIM010000016">
    <property type="protein sequence ID" value="MBK1790119.1"/>
    <property type="molecule type" value="Genomic_DNA"/>
</dbReference>
<dbReference type="Proteomes" id="UP000624703">
    <property type="component" value="Unassembled WGS sequence"/>
</dbReference>
<reference evidence="1" key="1">
    <citation type="submission" date="2021-01" db="EMBL/GenBank/DDBJ databases">
        <title>Modified the classification status of verrucomicrobia.</title>
        <authorList>
            <person name="Feng X."/>
        </authorList>
    </citation>
    <scope>NUCLEOTIDE SEQUENCE</scope>
    <source>
        <strain evidence="1">_KCTC 22039</strain>
    </source>
</reference>